<dbReference type="PANTHER" id="PTHR41328:SF2">
    <property type="entry name" value="TERMINASE SMALL SUBUNIT"/>
    <property type="match status" value="1"/>
</dbReference>
<reference evidence="4 5" key="1">
    <citation type="submission" date="2023-10" db="EMBL/GenBank/DDBJ databases">
        <authorList>
            <person name="Botero Cardona J."/>
        </authorList>
    </citation>
    <scope>NUCLEOTIDE SEQUENCE [LARGE SCALE GENOMIC DNA]</scope>
    <source>
        <strain evidence="4 5">R-82641</strain>
    </source>
</reference>
<accession>A0ABN9YTY4</accession>
<dbReference type="InterPro" id="IPR038713">
    <property type="entry name" value="Terminase_Gp1_N_sf"/>
</dbReference>
<dbReference type="Pfam" id="PF03592">
    <property type="entry name" value="Terminase_2"/>
    <property type="match status" value="1"/>
</dbReference>
<keyword evidence="5" id="KW-1185">Reference proteome</keyword>
<dbReference type="Gene3D" id="6.10.140.2160">
    <property type="match status" value="1"/>
</dbReference>
<evidence type="ECO:0000256" key="1">
    <source>
        <dbReference type="ARBA" id="ARBA00022612"/>
    </source>
</evidence>
<name>A0ABN9YTY4_9LACO</name>
<evidence type="ECO:0000313" key="5">
    <source>
        <dbReference type="Proteomes" id="UP001314200"/>
    </source>
</evidence>
<dbReference type="RefSeq" id="WP_338347914.1">
    <property type="nucleotide sequence ID" value="NZ_CAUZLY010000006.1"/>
</dbReference>
<proteinExistence type="predicted"/>
<evidence type="ECO:0000256" key="2">
    <source>
        <dbReference type="ARBA" id="ARBA00023219"/>
    </source>
</evidence>
<sequence length="166" mass="18292">MKITPKQLKWADEYIESGNATQSAIKAGYSKKTARQIGQQNLSKLVIKEYIDKRMAEIDSKRIMSATEAVQLLTSIARGEVKETVVVATPVGVEKAEKEADLKTRISATKEILKRYPGSDKMAEQQLRKAIAEADILEAKARELQGVGDSQDDLLRSIADSLGDVE</sequence>
<protein>
    <submittedName>
        <fullName evidence="4">Small subunit (XtmA)</fullName>
    </submittedName>
</protein>
<dbReference type="Proteomes" id="UP001314200">
    <property type="component" value="Unassembled WGS sequence"/>
</dbReference>
<keyword evidence="1" id="KW-1188">Viral release from host cell</keyword>
<dbReference type="EMBL" id="CAUZLY010000006">
    <property type="protein sequence ID" value="CAK1241029.1"/>
    <property type="molecule type" value="Genomic_DNA"/>
</dbReference>
<feature type="coiled-coil region" evidence="3">
    <location>
        <begin position="120"/>
        <end position="147"/>
    </location>
</feature>
<comment type="caution">
    <text evidence="4">The sequence shown here is derived from an EMBL/GenBank/DDBJ whole genome shotgun (WGS) entry which is preliminary data.</text>
</comment>
<evidence type="ECO:0000256" key="3">
    <source>
        <dbReference type="SAM" id="Coils"/>
    </source>
</evidence>
<gene>
    <name evidence="4" type="ORF">R82641_BJNNKPBH_00760</name>
</gene>
<evidence type="ECO:0000313" key="4">
    <source>
        <dbReference type="EMBL" id="CAK1241029.1"/>
    </source>
</evidence>
<keyword evidence="2" id="KW-0231">Viral genome packaging</keyword>
<keyword evidence="3" id="KW-0175">Coiled coil</keyword>
<dbReference type="PANTHER" id="PTHR41328">
    <property type="entry name" value="TERMINASE SMALL SUBUNIT-RELATED"/>
    <property type="match status" value="1"/>
</dbReference>
<dbReference type="InterPro" id="IPR005335">
    <property type="entry name" value="Terminase_ssu"/>
</dbReference>
<dbReference type="Gene3D" id="1.10.10.1400">
    <property type="entry name" value="Terminase, small subunit, N-terminal DNA-binding domain, HTH motif"/>
    <property type="match status" value="1"/>
</dbReference>
<dbReference type="InterPro" id="IPR052404">
    <property type="entry name" value="SPP1-like_terminase"/>
</dbReference>
<organism evidence="4 5">
    <name type="scientific">Fructobacillus cardui</name>
    <dbReference type="NCBI Taxonomy" id="2893170"/>
    <lineage>
        <taxon>Bacteria</taxon>
        <taxon>Bacillati</taxon>
        <taxon>Bacillota</taxon>
        <taxon>Bacilli</taxon>
        <taxon>Lactobacillales</taxon>
        <taxon>Lactobacillaceae</taxon>
        <taxon>Fructobacillus</taxon>
    </lineage>
</organism>